<gene>
    <name evidence="2" type="ORF">PW52_12305</name>
</gene>
<dbReference type="RefSeq" id="WP_044633241.1">
    <property type="nucleotide sequence ID" value="NZ_JTDW01000008.1"/>
</dbReference>
<proteinExistence type="predicted"/>
<feature type="transmembrane region" description="Helical" evidence="1">
    <location>
        <begin position="224"/>
        <end position="242"/>
    </location>
</feature>
<organism evidence="2 3">
    <name type="scientific">Neotamlana sedimentorum</name>
    <dbReference type="NCBI Taxonomy" id="1435349"/>
    <lineage>
        <taxon>Bacteria</taxon>
        <taxon>Pseudomonadati</taxon>
        <taxon>Bacteroidota</taxon>
        <taxon>Flavobacteriia</taxon>
        <taxon>Flavobacteriales</taxon>
        <taxon>Flavobacteriaceae</taxon>
        <taxon>Neotamlana</taxon>
    </lineage>
</organism>
<keyword evidence="1" id="KW-1133">Transmembrane helix</keyword>
<keyword evidence="1" id="KW-0472">Membrane</keyword>
<evidence type="ECO:0000256" key="1">
    <source>
        <dbReference type="SAM" id="Phobius"/>
    </source>
</evidence>
<dbReference type="AlphaFoldDB" id="A0A0D7WBI7"/>
<feature type="transmembrane region" description="Helical" evidence="1">
    <location>
        <begin position="135"/>
        <end position="153"/>
    </location>
</feature>
<reference evidence="2 3" key="1">
    <citation type="submission" date="2014-11" db="EMBL/GenBank/DDBJ databases">
        <title>Tamlana sedimentorum sp. nov., isolated from shallow sand sediments of the Sea of Japan.</title>
        <authorList>
            <person name="Romanenko L.A."/>
        </authorList>
    </citation>
    <scope>NUCLEOTIDE SEQUENCE [LARGE SCALE GENOMIC DNA]</scope>
    <source>
        <strain evidence="2 3">JCM 19808</strain>
    </source>
</reference>
<feature type="transmembrane region" description="Helical" evidence="1">
    <location>
        <begin position="12"/>
        <end position="30"/>
    </location>
</feature>
<dbReference type="EMBL" id="JTDW01000008">
    <property type="protein sequence ID" value="KJD35112.1"/>
    <property type="molecule type" value="Genomic_DNA"/>
</dbReference>
<keyword evidence="3" id="KW-1185">Reference proteome</keyword>
<dbReference type="Proteomes" id="UP000032578">
    <property type="component" value="Unassembled WGS sequence"/>
</dbReference>
<feature type="transmembrane region" description="Helical" evidence="1">
    <location>
        <begin position="254"/>
        <end position="273"/>
    </location>
</feature>
<keyword evidence="1" id="KW-0812">Transmembrane</keyword>
<dbReference type="PATRIC" id="fig|1435349.4.peg.3457"/>
<feature type="transmembrane region" description="Helical" evidence="1">
    <location>
        <begin position="108"/>
        <end position="128"/>
    </location>
</feature>
<feature type="transmembrane region" description="Helical" evidence="1">
    <location>
        <begin position="192"/>
        <end position="212"/>
    </location>
</feature>
<evidence type="ECO:0000313" key="2">
    <source>
        <dbReference type="EMBL" id="KJD35112.1"/>
    </source>
</evidence>
<feature type="transmembrane region" description="Helical" evidence="1">
    <location>
        <begin position="343"/>
        <end position="362"/>
    </location>
</feature>
<dbReference type="OrthoDB" id="9788724at2"/>
<feature type="transmembrane region" description="Helical" evidence="1">
    <location>
        <begin position="82"/>
        <end position="102"/>
    </location>
</feature>
<accession>A0A0D7WBI7</accession>
<feature type="transmembrane region" description="Helical" evidence="1">
    <location>
        <begin position="50"/>
        <end position="70"/>
    </location>
</feature>
<evidence type="ECO:0000313" key="3">
    <source>
        <dbReference type="Proteomes" id="UP000032578"/>
    </source>
</evidence>
<protein>
    <submittedName>
        <fullName evidence="2">Uncharacterized protein</fullName>
    </submittedName>
</protein>
<comment type="caution">
    <text evidence="2">The sequence shown here is derived from an EMBL/GenBank/DDBJ whole genome shotgun (WGS) entry which is preliminary data.</text>
</comment>
<feature type="transmembrane region" description="Helical" evidence="1">
    <location>
        <begin position="285"/>
        <end position="303"/>
    </location>
</feature>
<name>A0A0D7WBI7_9FLAO</name>
<sequence>MNISKRLIALDVLRGMTISFMILVNTPGSWSYVYPPLRHAKWHGCTPTDLVFPFFIFIVGVSVFFSFKKYHTNMNKTSLLKILKRTVIIFLLGLFLNLFPHFDFSNVRIMGVLQRIALAYGIGAILCLSLEKIKLLYVLGVLLIGYWALLYFTSGQELYILENNVVRTFDLFLLGEKHVYKGFGIPFDPEGVLSTIPAIGTLIIGFLTGQIVGTKISVIDKIKVLLGYGVLLVALGSIWSIVFPINKALWTSSYVLYAAGWAILLLALLVFLIDYKGYSKWAKPFVHFGTNPLFIFVFSGLYVKTISYLVKIPTEAAGEAKISGYKYLFEHVFAPITGHMNGSLLFALSHIVFFWGICFLLFKGRVFIKI</sequence>
<dbReference type="PANTHER" id="PTHR31061">
    <property type="entry name" value="LD22376P"/>
    <property type="match status" value="1"/>
</dbReference>
<dbReference type="PANTHER" id="PTHR31061:SF24">
    <property type="entry name" value="LD22376P"/>
    <property type="match status" value="1"/>
</dbReference>
<dbReference type="STRING" id="1435349.PW52_12305"/>